<accession>A0ABN1MK14</accession>
<organism evidence="1 2">
    <name type="scientific">Gangjinia marincola</name>
    <dbReference type="NCBI Taxonomy" id="578463"/>
    <lineage>
        <taxon>Bacteria</taxon>
        <taxon>Pseudomonadati</taxon>
        <taxon>Bacteroidota</taxon>
        <taxon>Flavobacteriia</taxon>
        <taxon>Flavobacteriales</taxon>
        <taxon>Flavobacteriaceae</taxon>
        <taxon>Gangjinia</taxon>
    </lineage>
</organism>
<name>A0ABN1MK14_9FLAO</name>
<gene>
    <name evidence="1" type="ORF">GCM10009117_23530</name>
</gene>
<proteinExistence type="predicted"/>
<reference evidence="1 2" key="1">
    <citation type="journal article" date="2019" name="Int. J. Syst. Evol. Microbiol.">
        <title>The Global Catalogue of Microorganisms (GCM) 10K type strain sequencing project: providing services to taxonomists for standard genome sequencing and annotation.</title>
        <authorList>
            <consortium name="The Broad Institute Genomics Platform"/>
            <consortium name="The Broad Institute Genome Sequencing Center for Infectious Disease"/>
            <person name="Wu L."/>
            <person name="Ma J."/>
        </authorList>
    </citation>
    <scope>NUCLEOTIDE SEQUENCE [LARGE SCALE GENOMIC DNA]</scope>
    <source>
        <strain evidence="1 2">JCM 16082</strain>
    </source>
</reference>
<evidence type="ECO:0000313" key="1">
    <source>
        <dbReference type="EMBL" id="GAA0873206.1"/>
    </source>
</evidence>
<dbReference type="EMBL" id="BAAAFG010000016">
    <property type="protein sequence ID" value="GAA0873206.1"/>
    <property type="molecule type" value="Genomic_DNA"/>
</dbReference>
<comment type="caution">
    <text evidence="1">The sequence shown here is derived from an EMBL/GenBank/DDBJ whole genome shotgun (WGS) entry which is preliminary data.</text>
</comment>
<sequence length="253" mass="28653">MINNKIVFVLSFFFVVAKTNAQQFRGVIVADSIEKVEINIVNITKQLGTTNNQQGEFSLAAEDGDRILFSSLPYETYEIKVTSAMLSAPRNVIYLAPKVNELPEVKLNKYGLSGNLGDDIAALPPAITPGTLGLPQRTKPVPTQAERRLYTATTSSGGVPLDLLINIISGRLKMLKKVLENERQQTLVIRSRQAFPEGYFKEQYELKEEQVDEFLYFCAKDKDLNKYLRFQNVLALIEFFDAKIEPYREYLKS</sequence>
<evidence type="ECO:0000313" key="2">
    <source>
        <dbReference type="Proteomes" id="UP001500507"/>
    </source>
</evidence>
<protein>
    <submittedName>
        <fullName evidence="1">Uncharacterized protein</fullName>
    </submittedName>
</protein>
<keyword evidence="2" id="KW-1185">Reference proteome</keyword>
<dbReference type="Proteomes" id="UP001500507">
    <property type="component" value="Unassembled WGS sequence"/>
</dbReference>
<dbReference type="RefSeq" id="WP_343767904.1">
    <property type="nucleotide sequence ID" value="NZ_BAAAFG010000016.1"/>
</dbReference>